<dbReference type="UniPathway" id="UPA00343"/>
<dbReference type="EMBL" id="SRIO01000020">
    <property type="protein sequence ID" value="TFZ81544.1"/>
    <property type="molecule type" value="Genomic_DNA"/>
</dbReference>
<comment type="similarity">
    <text evidence="1">Belongs to the anhydro-N-acetylmuramic acid kinase family.</text>
</comment>
<feature type="binding site" evidence="1">
    <location>
        <begin position="10"/>
        <end position="17"/>
    </location>
    <ligand>
        <name>ATP</name>
        <dbReference type="ChEBI" id="CHEBI:30616"/>
    </ligand>
</feature>
<dbReference type="NCBIfam" id="NF007139">
    <property type="entry name" value="PRK09585.1-3"/>
    <property type="match status" value="1"/>
</dbReference>
<dbReference type="OrthoDB" id="9763949at2"/>
<comment type="pathway">
    <text evidence="1">Amino-sugar metabolism; 1,6-anhydro-N-acetylmuramate degradation.</text>
</comment>
<protein>
    <recommendedName>
        <fullName evidence="1">Anhydro-N-acetylmuramic acid kinase</fullName>
        <ecNumber evidence="1">2.7.1.170</ecNumber>
    </recommendedName>
    <alternativeName>
        <fullName evidence="1">AnhMurNAc kinase</fullName>
    </alternativeName>
</protein>
<evidence type="ECO:0000313" key="2">
    <source>
        <dbReference type="EMBL" id="TFZ81544.1"/>
    </source>
</evidence>
<dbReference type="CDD" id="cd24050">
    <property type="entry name" value="ASKHA_NBD_ANMK"/>
    <property type="match status" value="1"/>
</dbReference>
<keyword evidence="1 2" id="KW-0418">Kinase</keyword>
<keyword evidence="1" id="KW-0067">ATP-binding</keyword>
<dbReference type="PANTHER" id="PTHR30605:SF0">
    <property type="entry name" value="ANHYDRO-N-ACETYLMURAMIC ACID KINASE"/>
    <property type="match status" value="1"/>
</dbReference>
<reference evidence="2 3" key="1">
    <citation type="journal article" date="2019" name="ISME J.">
        <title>Candidatus Macondimonas diazotrophica, a novel gammaproteobacterial genus dominating crude-oil-contaminated coastal sediments.</title>
        <authorList>
            <person name="Karthikeyan S."/>
            <person name="Konstantinidis K."/>
        </authorList>
    </citation>
    <scope>NUCLEOTIDE SEQUENCE [LARGE SCALE GENOMIC DNA]</scope>
    <source>
        <strain evidence="2 3">KTK01</strain>
    </source>
</reference>
<dbReference type="GO" id="GO:0016301">
    <property type="term" value="F:kinase activity"/>
    <property type="evidence" value="ECO:0007669"/>
    <property type="project" value="UniProtKB-KW"/>
</dbReference>
<keyword evidence="1" id="KW-0119">Carbohydrate metabolism</keyword>
<dbReference type="InterPro" id="IPR043129">
    <property type="entry name" value="ATPase_NBD"/>
</dbReference>
<dbReference type="GO" id="GO:0009254">
    <property type="term" value="P:peptidoglycan turnover"/>
    <property type="evidence" value="ECO:0007669"/>
    <property type="project" value="UniProtKB-UniRule"/>
</dbReference>
<keyword evidence="1" id="KW-0547">Nucleotide-binding</keyword>
<dbReference type="Gene3D" id="3.30.420.40">
    <property type="match status" value="2"/>
</dbReference>
<dbReference type="GO" id="GO:0005524">
    <property type="term" value="F:ATP binding"/>
    <property type="evidence" value="ECO:0007669"/>
    <property type="project" value="UniProtKB-UniRule"/>
</dbReference>
<proteinExistence type="inferred from homology"/>
<comment type="catalytic activity">
    <reaction evidence="1">
        <text>1,6-anhydro-N-acetyl-beta-muramate + ATP + H2O = N-acetyl-D-muramate 6-phosphate + ADP + H(+)</text>
        <dbReference type="Rhea" id="RHEA:24952"/>
        <dbReference type="ChEBI" id="CHEBI:15377"/>
        <dbReference type="ChEBI" id="CHEBI:15378"/>
        <dbReference type="ChEBI" id="CHEBI:30616"/>
        <dbReference type="ChEBI" id="CHEBI:58690"/>
        <dbReference type="ChEBI" id="CHEBI:58722"/>
        <dbReference type="ChEBI" id="CHEBI:456216"/>
        <dbReference type="EC" id="2.7.1.170"/>
    </reaction>
</comment>
<dbReference type="HAMAP" id="MF_01270">
    <property type="entry name" value="AnhMurNAc_kinase"/>
    <property type="match status" value="1"/>
</dbReference>
<keyword evidence="3" id="KW-1185">Reference proteome</keyword>
<dbReference type="GO" id="GO:0097175">
    <property type="term" value="P:1,6-anhydro-N-acetyl-beta-muramic acid catabolic process"/>
    <property type="evidence" value="ECO:0007669"/>
    <property type="project" value="UniProtKB-UniRule"/>
</dbReference>
<dbReference type="AlphaFoldDB" id="A0A4Z0F6F6"/>
<comment type="pathway">
    <text evidence="1">Cell wall biogenesis; peptidoglycan recycling.</text>
</comment>
<organism evidence="2 3">
    <name type="scientific">Candidatus Macondimonas diazotrophica</name>
    <dbReference type="NCBI Taxonomy" id="2305248"/>
    <lineage>
        <taxon>Bacteria</taxon>
        <taxon>Pseudomonadati</taxon>
        <taxon>Pseudomonadota</taxon>
        <taxon>Gammaproteobacteria</taxon>
        <taxon>Chromatiales</taxon>
        <taxon>Ectothiorhodospiraceae</taxon>
        <taxon>Candidatus Macondimonas</taxon>
    </lineage>
</organism>
<evidence type="ECO:0000256" key="1">
    <source>
        <dbReference type="HAMAP-Rule" id="MF_01270"/>
    </source>
</evidence>
<dbReference type="Pfam" id="PF03702">
    <property type="entry name" value="AnmK"/>
    <property type="match status" value="1"/>
</dbReference>
<evidence type="ECO:0000313" key="3">
    <source>
        <dbReference type="Proteomes" id="UP000297890"/>
    </source>
</evidence>
<comment type="caution">
    <text evidence="2">The sequence shown here is derived from an EMBL/GenBank/DDBJ whole genome shotgun (WGS) entry which is preliminary data.</text>
</comment>
<dbReference type="PANTHER" id="PTHR30605">
    <property type="entry name" value="ANHYDRO-N-ACETYLMURAMIC ACID KINASE"/>
    <property type="match status" value="1"/>
</dbReference>
<dbReference type="GO" id="GO:0006040">
    <property type="term" value="P:amino sugar metabolic process"/>
    <property type="evidence" value="ECO:0007669"/>
    <property type="project" value="InterPro"/>
</dbReference>
<comment type="function">
    <text evidence="1">Catalyzes the specific phosphorylation of 1,6-anhydro-N-acetylmuramic acid (anhMurNAc) with the simultaneous cleavage of the 1,6-anhydro ring, generating MurNAc-6-P. Is required for the utilization of anhMurNAc either imported from the medium or derived from its own cell wall murein, and thus plays a role in cell wall recycling.</text>
</comment>
<dbReference type="InterPro" id="IPR005338">
    <property type="entry name" value="Anhydro_N_Ac-Mur_kinase"/>
</dbReference>
<sequence>MARYIGLMSGTSADALDAALIHMVDGKPILEAALSHPLPSRLSRQIRAIARHPTGGSLDAALTVDLQLGACFARTALCLIRECGYAPSQIRAIGLHGQTLRHRTRHRHPYSLQMGNAQRVALETGIVTVADWRMRDVLLGGEGAPLAPLFHANQFGVDHEPRALLNLGGIANLTLIARDGAVTAGFDCGPANCLMDAWTLRHHGTPYDRNGDWARTGQVIPHMLAQLLDDPFFAIQPPKSTGLDYFNPAWLDQRLARQDIRPTPTDVQRTLCELTVEAACRAIEQQGEQKPQRLLVCGGGARNPFLLERLADRLAPIPVQSTAEYGWDPQWIEAAAFAWLAHRTLEGKAGNAPCVTGAKRPAVLGGIFPPG</sequence>
<keyword evidence="1 2" id="KW-0808">Transferase</keyword>
<accession>A0A4Z0F6F6</accession>
<dbReference type="UniPathway" id="UPA00544"/>
<dbReference type="EC" id="2.7.1.170" evidence="1"/>
<gene>
    <name evidence="1" type="primary">anmK</name>
    <name evidence="2" type="ORF">E4680_12055</name>
</gene>
<dbReference type="Proteomes" id="UP000297890">
    <property type="component" value="Unassembled WGS sequence"/>
</dbReference>
<name>A0A4Z0F6F6_9GAMM</name>
<dbReference type="RefSeq" id="WP_135282667.1">
    <property type="nucleotide sequence ID" value="NZ_SRIO01000020.1"/>
</dbReference>
<dbReference type="SUPFAM" id="SSF53067">
    <property type="entry name" value="Actin-like ATPase domain"/>
    <property type="match status" value="1"/>
</dbReference>
<dbReference type="GO" id="GO:0016773">
    <property type="term" value="F:phosphotransferase activity, alcohol group as acceptor"/>
    <property type="evidence" value="ECO:0007669"/>
    <property type="project" value="UniProtKB-UniRule"/>
</dbReference>